<keyword evidence="4" id="KW-1185">Reference proteome</keyword>
<evidence type="ECO:0000313" key="1">
    <source>
        <dbReference type="EMBL" id="AYE32948.1"/>
    </source>
</evidence>
<dbReference type="Proteomes" id="UP000280586">
    <property type="component" value="Chromosome"/>
</dbReference>
<sequence>MKNSTIIDNVANQTNLPKWWVESIAIQYFNPREITLEKEDNLWKLDYSKLDEDELAEAAIYKKSVISNYKIFHNIKEKVFYKRYIGDKRNIENRDLLLKEYDEIIANGLVSKYYVAFKEKEGYIESPENILNSYYQVLDNENIYQWKVLDSIRYCEETFNFNYVNEIFSLQEKHDYLVNLLIRSEEVDEKEIRDKTEEYLEWCNVVKRSLAKTLYDAHLARLSRIDENNEHNINKVIKEEPPLISSYENFTLKDGIFKSNHNFSGFFYKKSLEHLKKAKYIEEVSKSDKELLKNIDNLYNEKLLSLIMGLKCVETYINSIGNSYFKDIWDETINFTLKSKIRFYLKLTSRKVDLDEEYKDITNSIYNLVNLYDEFINSNMEFKESYIENNIIITTLGVKLSDRDLNNIDIILNEFIVYLSKKCNIKLPCWIKIK</sequence>
<dbReference type="AlphaFoldDB" id="A0A9N7JI62"/>
<proteinExistence type="predicted"/>
<accession>A0A9N7JI62</accession>
<dbReference type="RefSeq" id="WP_120140383.1">
    <property type="nucleotide sequence ID" value="NZ_CP023671.1"/>
</dbReference>
<protein>
    <submittedName>
        <fullName evidence="1">Uncharacterized protein</fullName>
    </submittedName>
</protein>
<reference evidence="1 3" key="1">
    <citation type="submission" date="2017-09" db="EMBL/GenBank/DDBJ databases">
        <authorList>
            <person name="Thomas P."/>
            <person name="Seyboldt C."/>
        </authorList>
    </citation>
    <scope>NUCLEOTIDE SEQUENCE [LARGE SCALE GENOMIC DNA]</scope>
    <source>
        <strain evidence="1 3">DSM 7534</strain>
    </source>
</reference>
<dbReference type="EMBL" id="CP099799">
    <property type="protein sequence ID" value="USS02401.1"/>
    <property type="molecule type" value="Genomic_DNA"/>
</dbReference>
<dbReference type="Proteomes" id="UP001055437">
    <property type="component" value="Chromosome"/>
</dbReference>
<reference evidence="2" key="2">
    <citation type="submission" date="2022-06" db="EMBL/GenBank/DDBJ databases">
        <authorList>
            <person name="Holder M.E."/>
            <person name="Ajami N.J."/>
            <person name="Petrosino J.F."/>
        </authorList>
    </citation>
    <scope>NUCLEOTIDE SEQUENCE</scope>
    <source>
        <strain evidence="2">RMA 8861</strain>
    </source>
</reference>
<gene>
    <name evidence="1" type="ORF">CP523_00030</name>
    <name evidence="2" type="ORF">NH397_08310</name>
</gene>
<dbReference type="GeneID" id="303559060"/>
<evidence type="ECO:0000313" key="3">
    <source>
        <dbReference type="Proteomes" id="UP000280586"/>
    </source>
</evidence>
<dbReference type="EMBL" id="CP023671">
    <property type="protein sequence ID" value="AYE32948.1"/>
    <property type="molecule type" value="Genomic_DNA"/>
</dbReference>
<dbReference type="KEGG" id="csep:CP523_00030"/>
<name>A0A9N7JI62_CLOSE</name>
<evidence type="ECO:0000313" key="2">
    <source>
        <dbReference type="EMBL" id="USS02401.1"/>
    </source>
</evidence>
<evidence type="ECO:0000313" key="4">
    <source>
        <dbReference type="Proteomes" id="UP001055437"/>
    </source>
</evidence>
<organism evidence="1 3">
    <name type="scientific">Clostridium septicum</name>
    <dbReference type="NCBI Taxonomy" id="1504"/>
    <lineage>
        <taxon>Bacteria</taxon>
        <taxon>Bacillati</taxon>
        <taxon>Bacillota</taxon>
        <taxon>Clostridia</taxon>
        <taxon>Eubacteriales</taxon>
        <taxon>Clostridiaceae</taxon>
        <taxon>Clostridium</taxon>
    </lineage>
</organism>